<dbReference type="Proteomes" id="UP000637628">
    <property type="component" value="Unassembled WGS sequence"/>
</dbReference>
<name>A0ABQ3Z8K3_9ACTN</name>
<comment type="caution">
    <text evidence="2">The sequence shown here is derived from an EMBL/GenBank/DDBJ whole genome shotgun (WGS) entry which is preliminary data.</text>
</comment>
<keyword evidence="3" id="KW-1185">Reference proteome</keyword>
<reference evidence="2 3" key="1">
    <citation type="submission" date="2021-01" db="EMBL/GenBank/DDBJ databases">
        <title>Whole genome shotgun sequence of Actinoplanes durhamensis NBRC 14914.</title>
        <authorList>
            <person name="Komaki H."/>
            <person name="Tamura T."/>
        </authorList>
    </citation>
    <scope>NUCLEOTIDE SEQUENCE [LARGE SCALE GENOMIC DNA]</scope>
    <source>
        <strain evidence="2 3">NBRC 14914</strain>
    </source>
</reference>
<evidence type="ECO:0000313" key="3">
    <source>
        <dbReference type="Proteomes" id="UP000637628"/>
    </source>
</evidence>
<evidence type="ECO:0000256" key="1">
    <source>
        <dbReference type="SAM" id="MobiDB-lite"/>
    </source>
</evidence>
<evidence type="ECO:0000313" key="2">
    <source>
        <dbReference type="EMBL" id="GIE06170.1"/>
    </source>
</evidence>
<protein>
    <submittedName>
        <fullName evidence="2">Uncharacterized protein</fullName>
    </submittedName>
</protein>
<proteinExistence type="predicted"/>
<dbReference type="EMBL" id="BOML01000059">
    <property type="protein sequence ID" value="GIE06170.1"/>
    <property type="molecule type" value="Genomic_DNA"/>
</dbReference>
<gene>
    <name evidence="2" type="ORF">Adu01nite_75200</name>
</gene>
<accession>A0ABQ3Z8K3</accession>
<sequence length="60" mass="6089">MWPGIACDPIAFGPIAFGPIAFGPIAFGPIAFDVRRGAGEGTARLRPAPGPARDGLALLT</sequence>
<feature type="region of interest" description="Disordered" evidence="1">
    <location>
        <begin position="41"/>
        <end position="60"/>
    </location>
</feature>
<organism evidence="2 3">
    <name type="scientific">Paractinoplanes durhamensis</name>
    <dbReference type="NCBI Taxonomy" id="113563"/>
    <lineage>
        <taxon>Bacteria</taxon>
        <taxon>Bacillati</taxon>
        <taxon>Actinomycetota</taxon>
        <taxon>Actinomycetes</taxon>
        <taxon>Micromonosporales</taxon>
        <taxon>Micromonosporaceae</taxon>
        <taxon>Paractinoplanes</taxon>
    </lineage>
</organism>